<dbReference type="EMBL" id="AOMA01000005">
    <property type="protein sequence ID" value="EMA46907.1"/>
    <property type="molecule type" value="Genomic_DNA"/>
</dbReference>
<dbReference type="Gene3D" id="3.30.450.20">
    <property type="entry name" value="PAS domain"/>
    <property type="match status" value="1"/>
</dbReference>
<evidence type="ECO:0000259" key="6">
    <source>
        <dbReference type="PROSITE" id="PS50110"/>
    </source>
</evidence>
<dbReference type="Proteomes" id="UP000011607">
    <property type="component" value="Unassembled WGS sequence"/>
</dbReference>
<dbReference type="InterPro" id="IPR029016">
    <property type="entry name" value="GAF-like_dom_sf"/>
</dbReference>
<dbReference type="PANTHER" id="PTHR34236:SF1">
    <property type="entry name" value="DIMETHYL SULFOXIDE REDUCTASE TRANSCRIPTIONAL ACTIVATOR"/>
    <property type="match status" value="1"/>
</dbReference>
<gene>
    <name evidence="7" type="ORF">C446_00839</name>
</gene>
<dbReference type="Gene3D" id="3.40.50.2300">
    <property type="match status" value="1"/>
</dbReference>
<dbReference type="GO" id="GO:0000160">
    <property type="term" value="P:phosphorelay signal transduction system"/>
    <property type="evidence" value="ECO:0007669"/>
    <property type="project" value="InterPro"/>
</dbReference>
<dbReference type="SMART" id="SM00448">
    <property type="entry name" value="REC"/>
    <property type="match status" value="1"/>
</dbReference>
<sequence length="1055" mass="113969">MPPDSSPGDEALDTSVHGPELSILVVGPRNVLESLTGAVEPEIGRVVTATSIDGAMAKLRSAEIDCVVSELSFGRDSSNVGDPVDRDGLQLLRAVRERDETLPFVLWTADGDEAVASEAIAAGVTEYVPRSDESGTGKQLVDQVVNAVDDCRGSSSEGYLRSLRDLQQQLSGTETIEDGLHTAVTDVCEVTEWEYGELWVPTAEGDRLVHAKSYALEEAWRDFVRITKTTSFRPGEGLPGRVWVTEDSEWIHDVSEQPPERYIRTEIAERSDFKAAYGVPVVADGRKVGVLAYYVTEPRFPDEKLRAVADSMAAALGQRIALERRGEAATGEVADRSWGSIVDSLPLVAIDGDDGDVLEVNDAFEQFSGHDAEALVGRDRRVVFPTLERDRDGTRALPTDTGANAVTEFADGVPIRVSTAEGDRLPVSIVTTSVSHDGTSGGTSDGATTIYCAIADASDRYRYRRAFDRLADAAADFRRAETKSRIDRTVLETATDLLEPAGVALYVHDEDDGELTPRAVSDGLAIRADQLPSVSPGSHGLWRCFAEQRAIQTADSDRMTRLFPDESSVRAQLLVPIGEYGVLVAGAADPGGLRADDEPVLTVLCGLAAAAVKRLDDRETISQLRANLRGQRRARTRADQLVDALRSVATVSAAGSREEIQRVTCDTLLEIDGFDGVWIGDPIRETETATGVGVGSSGVEPVAHAGVTESTLESFATQLGPSGEDTDPATDALADGTAVVESSLATAPREAEWRRRSLLQGYQAVCSVPIRHEQVSYGTLTVLSTGPDRFDERTAAILEELGSVLGYAYASLDVREALRESSSEGQEWHQNRRLRLEIDGVTDAMTDLSSRLEADLHLVRSVPRDGNGQLHYVVIDGCEADVAMSEAAVVTAIDDVRIVADGKSPLLEVTVVDEDVPGTVAALGAVVQSTVVSRSAYRLDVSLPHRLDREPFVARLEKRYPEAEIGAYDGDWPAFDLGKLLLEDRLSARQRDVLEAAYHAGFFEQPRKSTGKEIAEALGISQPAFSKQLRAIQRRLLEPVGPDIAEFDGERVAEN</sequence>
<evidence type="ECO:0000313" key="7">
    <source>
        <dbReference type="EMBL" id="EMA46907.1"/>
    </source>
</evidence>
<comment type="caution">
    <text evidence="5">Lacks conserved residue(s) required for the propagation of feature annotation.</text>
</comment>
<dbReference type="SUPFAM" id="SSF55781">
    <property type="entry name" value="GAF domain-like"/>
    <property type="match status" value="3"/>
</dbReference>
<dbReference type="InterPro" id="IPR003018">
    <property type="entry name" value="GAF"/>
</dbReference>
<dbReference type="eggNOG" id="arCOG02387">
    <property type="taxonomic scope" value="Archaea"/>
</dbReference>
<organism evidence="7 8">
    <name type="scientific">Halobiforma nitratireducens JCM 10879</name>
    <dbReference type="NCBI Taxonomy" id="1227454"/>
    <lineage>
        <taxon>Archaea</taxon>
        <taxon>Methanobacteriati</taxon>
        <taxon>Methanobacteriota</taxon>
        <taxon>Stenosarchaea group</taxon>
        <taxon>Halobacteria</taxon>
        <taxon>Halobacteriales</taxon>
        <taxon>Natrialbaceae</taxon>
        <taxon>Halobiforma</taxon>
    </lineage>
</organism>
<dbReference type="NCBIfam" id="TIGR00229">
    <property type="entry name" value="sensory_box"/>
    <property type="match status" value="1"/>
</dbReference>
<dbReference type="SUPFAM" id="SSF55785">
    <property type="entry name" value="PYP-like sensor domain (PAS domain)"/>
    <property type="match status" value="1"/>
</dbReference>
<keyword evidence="3" id="KW-0805">Transcription regulation</keyword>
<evidence type="ECO:0000256" key="1">
    <source>
        <dbReference type="ARBA" id="ARBA00022679"/>
    </source>
</evidence>
<name>M0MMI7_9EURY</name>
<evidence type="ECO:0000256" key="2">
    <source>
        <dbReference type="ARBA" id="ARBA00022777"/>
    </source>
</evidence>
<dbReference type="AlphaFoldDB" id="M0MMI7"/>
<accession>M0MMI7</accession>
<evidence type="ECO:0000256" key="4">
    <source>
        <dbReference type="ARBA" id="ARBA00023163"/>
    </source>
</evidence>
<protein>
    <submittedName>
        <fullName evidence="7">PAS domain S-box</fullName>
    </submittedName>
</protein>
<dbReference type="PANTHER" id="PTHR34236">
    <property type="entry name" value="DIMETHYL SULFOXIDE REDUCTASE TRANSCRIPTIONAL ACTIVATOR"/>
    <property type="match status" value="1"/>
</dbReference>
<dbReference type="Pfam" id="PF04967">
    <property type="entry name" value="HTH_10"/>
    <property type="match status" value="1"/>
</dbReference>
<dbReference type="eggNOG" id="arCOG02276">
    <property type="taxonomic scope" value="Archaea"/>
</dbReference>
<dbReference type="InterPro" id="IPR011006">
    <property type="entry name" value="CheY-like_superfamily"/>
</dbReference>
<dbReference type="InterPro" id="IPR031803">
    <property type="entry name" value="BAT_GAF/HTH-assoc"/>
</dbReference>
<feature type="domain" description="Response regulatory" evidence="6">
    <location>
        <begin position="22"/>
        <end position="145"/>
    </location>
</feature>
<dbReference type="GO" id="GO:0016301">
    <property type="term" value="F:kinase activity"/>
    <property type="evidence" value="ECO:0007669"/>
    <property type="project" value="UniProtKB-KW"/>
</dbReference>
<keyword evidence="2" id="KW-0418">Kinase</keyword>
<keyword evidence="4" id="KW-0804">Transcription</keyword>
<dbReference type="Gene3D" id="3.30.450.40">
    <property type="match status" value="3"/>
</dbReference>
<evidence type="ECO:0000256" key="5">
    <source>
        <dbReference type="PROSITE-ProRule" id="PRU00169"/>
    </source>
</evidence>
<dbReference type="PATRIC" id="fig|1227454.3.peg.164"/>
<dbReference type="InterPro" id="IPR007050">
    <property type="entry name" value="HTH_bacterioopsin"/>
</dbReference>
<evidence type="ECO:0000256" key="3">
    <source>
        <dbReference type="ARBA" id="ARBA00023015"/>
    </source>
</evidence>
<dbReference type="RefSeq" id="WP_006671141.1">
    <property type="nucleotide sequence ID" value="NZ_AOMA01000005.1"/>
</dbReference>
<keyword evidence="8" id="KW-1185">Reference proteome</keyword>
<reference evidence="7 8" key="1">
    <citation type="journal article" date="2014" name="PLoS Genet.">
        <title>Phylogenetically driven sequencing of extremely halophilic archaea reveals strategies for static and dynamic osmo-response.</title>
        <authorList>
            <person name="Becker E.A."/>
            <person name="Seitzer P.M."/>
            <person name="Tritt A."/>
            <person name="Larsen D."/>
            <person name="Krusor M."/>
            <person name="Yao A.I."/>
            <person name="Wu D."/>
            <person name="Madern D."/>
            <person name="Eisen J.A."/>
            <person name="Darling A.E."/>
            <person name="Facciotti M.T."/>
        </authorList>
    </citation>
    <scope>NUCLEOTIDE SEQUENCE [LARGE SCALE GENOMIC DNA]</scope>
    <source>
        <strain evidence="7 8">JCM 10879</strain>
    </source>
</reference>
<dbReference type="OrthoDB" id="106505at2157"/>
<evidence type="ECO:0000313" key="8">
    <source>
        <dbReference type="Proteomes" id="UP000011607"/>
    </source>
</evidence>
<dbReference type="SUPFAM" id="SSF52172">
    <property type="entry name" value="CheY-like"/>
    <property type="match status" value="1"/>
</dbReference>
<dbReference type="PROSITE" id="PS50110">
    <property type="entry name" value="RESPONSE_REGULATORY"/>
    <property type="match status" value="1"/>
</dbReference>
<dbReference type="STRING" id="1227454.C446_00839"/>
<dbReference type="InterPro" id="IPR000014">
    <property type="entry name" value="PAS"/>
</dbReference>
<dbReference type="SMART" id="SM00065">
    <property type="entry name" value="GAF"/>
    <property type="match status" value="2"/>
</dbReference>
<proteinExistence type="predicted"/>
<keyword evidence="1" id="KW-0808">Transferase</keyword>
<dbReference type="InterPro" id="IPR001789">
    <property type="entry name" value="Sig_transdc_resp-reg_receiver"/>
</dbReference>
<dbReference type="Pfam" id="PF15915">
    <property type="entry name" value="BAT"/>
    <property type="match status" value="1"/>
</dbReference>
<dbReference type="Pfam" id="PF13185">
    <property type="entry name" value="GAF_2"/>
    <property type="match status" value="3"/>
</dbReference>
<dbReference type="InterPro" id="IPR035965">
    <property type="entry name" value="PAS-like_dom_sf"/>
</dbReference>
<comment type="caution">
    <text evidence="7">The sequence shown here is derived from an EMBL/GenBank/DDBJ whole genome shotgun (WGS) entry which is preliminary data.</text>
</comment>